<evidence type="ECO:0000256" key="4">
    <source>
        <dbReference type="ARBA" id="ARBA00023136"/>
    </source>
</evidence>
<feature type="transmembrane region" description="Helical" evidence="6">
    <location>
        <begin position="250"/>
        <end position="271"/>
    </location>
</feature>
<dbReference type="SMART" id="SM01417">
    <property type="entry name" value="Solute_trans_a"/>
    <property type="match status" value="1"/>
</dbReference>
<evidence type="ECO:0000256" key="2">
    <source>
        <dbReference type="ARBA" id="ARBA00022692"/>
    </source>
</evidence>
<keyword evidence="4 6" id="KW-0472">Membrane</keyword>
<dbReference type="STRING" id="282301.A0A267F9R1"/>
<feature type="transmembrane region" description="Helical" evidence="6">
    <location>
        <begin position="291"/>
        <end position="309"/>
    </location>
</feature>
<dbReference type="GO" id="GO:0016020">
    <property type="term" value="C:membrane"/>
    <property type="evidence" value="ECO:0007669"/>
    <property type="project" value="UniProtKB-SubCell"/>
</dbReference>
<keyword evidence="8" id="KW-1185">Reference proteome</keyword>
<comment type="subcellular location">
    <subcellularLocation>
        <location evidence="1">Membrane</location>
        <topology evidence="1">Multi-pass membrane protein</topology>
    </subcellularLocation>
</comment>
<feature type="transmembrane region" description="Helical" evidence="6">
    <location>
        <begin position="207"/>
        <end position="229"/>
    </location>
</feature>
<evidence type="ECO:0008006" key="9">
    <source>
        <dbReference type="Google" id="ProtNLM"/>
    </source>
</evidence>
<gene>
    <name evidence="7" type="ORF">BOX15_Mlig003594g1</name>
</gene>
<proteinExistence type="predicted"/>
<feature type="transmembrane region" description="Helical" evidence="6">
    <location>
        <begin position="177"/>
        <end position="195"/>
    </location>
</feature>
<dbReference type="AlphaFoldDB" id="A0A267F9R1"/>
<comment type="caution">
    <text evidence="7">The sequence shown here is derived from an EMBL/GenBank/DDBJ whole genome shotgun (WGS) entry which is preliminary data.</text>
</comment>
<dbReference type="Proteomes" id="UP000215902">
    <property type="component" value="Unassembled WGS sequence"/>
</dbReference>
<reference evidence="7 8" key="1">
    <citation type="submission" date="2017-06" db="EMBL/GenBank/DDBJ databases">
        <title>A platform for efficient transgenesis in Macrostomum lignano, a flatworm model organism for stem cell research.</title>
        <authorList>
            <person name="Berezikov E."/>
        </authorList>
    </citation>
    <scope>NUCLEOTIDE SEQUENCE [LARGE SCALE GENOMIC DNA]</scope>
    <source>
        <strain evidence="7">DV1</strain>
        <tissue evidence="7">Whole organism</tissue>
    </source>
</reference>
<feature type="region of interest" description="Disordered" evidence="5">
    <location>
        <begin position="353"/>
        <end position="377"/>
    </location>
</feature>
<evidence type="ECO:0000256" key="1">
    <source>
        <dbReference type="ARBA" id="ARBA00004141"/>
    </source>
</evidence>
<keyword evidence="2 6" id="KW-0812">Transmembrane</keyword>
<evidence type="ECO:0000313" key="8">
    <source>
        <dbReference type="Proteomes" id="UP000215902"/>
    </source>
</evidence>
<organism evidence="7 8">
    <name type="scientific">Macrostomum lignano</name>
    <dbReference type="NCBI Taxonomy" id="282301"/>
    <lineage>
        <taxon>Eukaryota</taxon>
        <taxon>Metazoa</taxon>
        <taxon>Spiralia</taxon>
        <taxon>Lophotrochozoa</taxon>
        <taxon>Platyhelminthes</taxon>
        <taxon>Rhabditophora</taxon>
        <taxon>Macrostomorpha</taxon>
        <taxon>Macrostomida</taxon>
        <taxon>Macrostomidae</taxon>
        <taxon>Macrostomum</taxon>
    </lineage>
</organism>
<evidence type="ECO:0000313" key="7">
    <source>
        <dbReference type="EMBL" id="PAA70443.1"/>
    </source>
</evidence>
<name>A0A267F9R1_9PLAT</name>
<dbReference type="InterPro" id="IPR005178">
    <property type="entry name" value="Ostalpha/TMEM184C"/>
</dbReference>
<protein>
    <recommendedName>
        <fullName evidence="9">Transmembrane protein 184C</fullName>
    </recommendedName>
</protein>
<dbReference type="Pfam" id="PF03619">
    <property type="entry name" value="Solute_trans_a"/>
    <property type="match status" value="1"/>
</dbReference>
<accession>A0A267F9R1</accession>
<dbReference type="OrthoDB" id="5348404at2759"/>
<evidence type="ECO:0000256" key="6">
    <source>
        <dbReference type="SAM" id="Phobius"/>
    </source>
</evidence>
<feature type="transmembrane region" description="Helical" evidence="6">
    <location>
        <begin position="78"/>
        <end position="96"/>
    </location>
</feature>
<evidence type="ECO:0000256" key="3">
    <source>
        <dbReference type="ARBA" id="ARBA00022989"/>
    </source>
</evidence>
<dbReference type="EMBL" id="NIVC01001237">
    <property type="protein sequence ID" value="PAA70443.1"/>
    <property type="molecule type" value="Genomic_DNA"/>
</dbReference>
<evidence type="ECO:0000256" key="5">
    <source>
        <dbReference type="SAM" id="MobiDB-lite"/>
    </source>
</evidence>
<dbReference type="PANTHER" id="PTHR23423">
    <property type="entry name" value="ORGANIC SOLUTE TRANSPORTER-RELATED"/>
    <property type="match status" value="1"/>
</dbReference>
<sequence>MCLPQWRRWIRPLVFTLYIGLVLTALPLCVIELNKKGSPASVKAWFIAGLFVMVTLPVSLWAILAHLINYTNPGLQRYIIRILWMVPIYSLNAWFALRFPKQSIYLDTMRECYEAYVIHNFMMYLLCYLRSSYPDLEFMLEQRDPVKHLFPICCMPPWPMGRPFLDRCKHGVLQYSVIRPITTVITLICELLGVYGEGDFLRFDSAFPYILFVNNMSQVWAMYCLILFYKCCRRELSPMRPVSKFLCVKFVVFLSFWQSIAIAILAASGVIGRVEAWKLEDPKSVARALQDFAICVEMFLAALAHYFSFSHKPYVDPGAPSQNCCRSFLSMWDVSDVGQDFVEHINHVSNSVRSTLPSRRSGASGGGDGASPRRSERRPLLEAAGEDFEPAGGASSGASSAEAGMLAAVPIDPCVEAAEADFDAEAGSDAGTHRGGKWVVNA</sequence>
<feature type="transmembrane region" description="Helical" evidence="6">
    <location>
        <begin position="45"/>
        <end position="66"/>
    </location>
</feature>
<feature type="transmembrane region" description="Helical" evidence="6">
    <location>
        <begin position="116"/>
        <end position="133"/>
    </location>
</feature>
<keyword evidence="3 6" id="KW-1133">Transmembrane helix</keyword>
<feature type="transmembrane region" description="Helical" evidence="6">
    <location>
        <begin position="12"/>
        <end position="33"/>
    </location>
</feature>